<dbReference type="InterPro" id="IPR036390">
    <property type="entry name" value="WH_DNA-bd_sf"/>
</dbReference>
<dbReference type="Proteomes" id="UP000076567">
    <property type="component" value="Unassembled WGS sequence"/>
</dbReference>
<dbReference type="SMART" id="SM00418">
    <property type="entry name" value="HTH_ARSR"/>
    <property type="match status" value="1"/>
</dbReference>
<dbReference type="PANTHER" id="PTHR43132">
    <property type="entry name" value="ARSENICAL RESISTANCE OPERON REPRESSOR ARSR-RELATED"/>
    <property type="match status" value="1"/>
</dbReference>
<evidence type="ECO:0000313" key="6">
    <source>
        <dbReference type="Proteomes" id="UP000076567"/>
    </source>
</evidence>
<dbReference type="AlphaFoldDB" id="A0A163RMT4"/>
<sequence>MMSNEYAVEMFRKTIPLFQALGDPVRQDLVLLLAETDKLNVTDIASQSPMSRPTVSHHLKILREAGLVGTEKKGKEIFYFLTLDQTVVQLKQLINIIEDECIL</sequence>
<dbReference type="GO" id="GO:0003677">
    <property type="term" value="F:DNA binding"/>
    <property type="evidence" value="ECO:0007669"/>
    <property type="project" value="UniProtKB-KW"/>
</dbReference>
<dbReference type="InterPro" id="IPR036388">
    <property type="entry name" value="WH-like_DNA-bd_sf"/>
</dbReference>
<dbReference type="NCBIfam" id="NF033788">
    <property type="entry name" value="HTH_metalloreg"/>
    <property type="match status" value="1"/>
</dbReference>
<accession>A0A163RMT4</accession>
<gene>
    <name evidence="5" type="ORF">AWM68_04805</name>
</gene>
<protein>
    <submittedName>
        <fullName evidence="5">ArsR family transcriptional regulator</fullName>
    </submittedName>
</protein>
<keyword evidence="2" id="KW-0238">DNA-binding</keyword>
<dbReference type="InterPro" id="IPR011991">
    <property type="entry name" value="ArsR-like_HTH"/>
</dbReference>
<dbReference type="Gene3D" id="1.10.10.10">
    <property type="entry name" value="Winged helix-like DNA-binding domain superfamily/Winged helix DNA-binding domain"/>
    <property type="match status" value="1"/>
</dbReference>
<keyword evidence="3" id="KW-0804">Transcription</keyword>
<dbReference type="PRINTS" id="PR00778">
    <property type="entry name" value="HTHARSR"/>
</dbReference>
<name>A0A163RMT4_9BACL</name>
<dbReference type="EMBL" id="LRFC01000012">
    <property type="protein sequence ID" value="KZE67182.1"/>
    <property type="molecule type" value="Genomic_DNA"/>
</dbReference>
<dbReference type="RefSeq" id="WP_066239922.1">
    <property type="nucleotide sequence ID" value="NZ_LRFC01000012.1"/>
</dbReference>
<organism evidence="5 6">
    <name type="scientific">Fictibacillus phosphorivorans</name>
    <dbReference type="NCBI Taxonomy" id="1221500"/>
    <lineage>
        <taxon>Bacteria</taxon>
        <taxon>Bacillati</taxon>
        <taxon>Bacillota</taxon>
        <taxon>Bacilli</taxon>
        <taxon>Bacillales</taxon>
        <taxon>Fictibacillaceae</taxon>
        <taxon>Fictibacillus</taxon>
    </lineage>
</organism>
<dbReference type="CDD" id="cd00090">
    <property type="entry name" value="HTH_ARSR"/>
    <property type="match status" value="1"/>
</dbReference>
<dbReference type="PROSITE" id="PS50987">
    <property type="entry name" value="HTH_ARSR_2"/>
    <property type="match status" value="1"/>
</dbReference>
<evidence type="ECO:0000259" key="4">
    <source>
        <dbReference type="PROSITE" id="PS50987"/>
    </source>
</evidence>
<dbReference type="GO" id="GO:0003700">
    <property type="term" value="F:DNA-binding transcription factor activity"/>
    <property type="evidence" value="ECO:0007669"/>
    <property type="project" value="InterPro"/>
</dbReference>
<dbReference type="InterPro" id="IPR001845">
    <property type="entry name" value="HTH_ArsR_DNA-bd_dom"/>
</dbReference>
<dbReference type="SUPFAM" id="SSF46785">
    <property type="entry name" value="Winged helix' DNA-binding domain"/>
    <property type="match status" value="1"/>
</dbReference>
<dbReference type="PANTHER" id="PTHR43132:SF6">
    <property type="entry name" value="HTH-TYPE TRANSCRIPTIONAL REPRESSOR CZRA"/>
    <property type="match status" value="1"/>
</dbReference>
<dbReference type="OrthoDB" id="9798835at2"/>
<dbReference type="InterPro" id="IPR051011">
    <property type="entry name" value="Metal_resp_trans_reg"/>
</dbReference>
<proteinExistence type="predicted"/>
<dbReference type="Pfam" id="PF01022">
    <property type="entry name" value="HTH_5"/>
    <property type="match status" value="1"/>
</dbReference>
<evidence type="ECO:0000313" key="5">
    <source>
        <dbReference type="EMBL" id="KZE67182.1"/>
    </source>
</evidence>
<feature type="domain" description="HTH arsR-type" evidence="4">
    <location>
        <begin position="6"/>
        <end position="101"/>
    </location>
</feature>
<keyword evidence="6" id="KW-1185">Reference proteome</keyword>
<evidence type="ECO:0000256" key="3">
    <source>
        <dbReference type="ARBA" id="ARBA00023163"/>
    </source>
</evidence>
<evidence type="ECO:0000256" key="2">
    <source>
        <dbReference type="ARBA" id="ARBA00023125"/>
    </source>
</evidence>
<evidence type="ECO:0000256" key="1">
    <source>
        <dbReference type="ARBA" id="ARBA00023015"/>
    </source>
</evidence>
<comment type="caution">
    <text evidence="5">The sequence shown here is derived from an EMBL/GenBank/DDBJ whole genome shotgun (WGS) entry which is preliminary data.</text>
</comment>
<keyword evidence="1" id="KW-0805">Transcription regulation</keyword>
<reference evidence="6" key="1">
    <citation type="submission" date="2016-01" db="EMBL/GenBank/DDBJ databases">
        <title>Draft genome of Chromobacterium sp. F49.</title>
        <authorList>
            <person name="Hong K.W."/>
        </authorList>
    </citation>
    <scope>NUCLEOTIDE SEQUENCE [LARGE SCALE GENOMIC DNA]</scope>
    <source>
        <strain evidence="6">P7IIIA</strain>
    </source>
</reference>